<evidence type="ECO:0000256" key="1">
    <source>
        <dbReference type="SAM" id="MobiDB-lite"/>
    </source>
</evidence>
<dbReference type="AlphaFoldDB" id="A0A8B7PEQ0"/>
<dbReference type="GeneID" id="108680321"/>
<evidence type="ECO:0000313" key="3">
    <source>
        <dbReference type="RefSeq" id="XP_018024614.1"/>
    </source>
</evidence>
<sequence length="447" mass="50811">MVRRTSFQTVQPLDNPSYTDLDEISRCVHFDDFEEATRKQALVPQRLSNSHTRLRQQVLWFAPSNSSYEHNFYGNVSFTIKWETVLHKLGPNLYLIDQAIYNSRSYTRVVFTANNYDGTLKKVDLDSNDSPMTKSWSGFRYASYCKNKVKRGPHELQIAIEVDDADIKWLYLNCRAVANNHSDANTPSYGEHRRRDGKESNFQSYKCFKFNTAQNRECPYQWTQDECEEKIKMVLKTAVPASSLCRKRLVSDSAPKNHVRGLPNNVQSPQITSMLKRDLGEKSDWDSIVQQLVINPSSRKLNPINDSSPTRKQLSNSGVVAATTANVSPLKPPAPVAPTTRPKSAVQRNRTTVEQLPASLQSQPRYTHQVIPPERGTPRRPAPSRPVTDQPMLRSDIGINYPIASIYIPNDFAARRGGTQPSTNESRSRFRIFLDLICCSKQRVDSA</sequence>
<feature type="compositionally biased region" description="Polar residues" evidence="1">
    <location>
        <begin position="298"/>
        <end position="327"/>
    </location>
</feature>
<dbReference type="RefSeq" id="XP_018024614.1">
    <property type="nucleotide sequence ID" value="XM_018169125.2"/>
</dbReference>
<protein>
    <submittedName>
        <fullName evidence="3">Uncharacterized protein LOC108680321</fullName>
    </submittedName>
</protein>
<keyword evidence="2" id="KW-1185">Reference proteome</keyword>
<name>A0A8B7PEQ0_HYAAZ</name>
<feature type="region of interest" description="Disordered" evidence="1">
    <location>
        <begin position="360"/>
        <end position="394"/>
    </location>
</feature>
<proteinExistence type="predicted"/>
<organism evidence="2 3">
    <name type="scientific">Hyalella azteca</name>
    <name type="common">Amphipod</name>
    <dbReference type="NCBI Taxonomy" id="294128"/>
    <lineage>
        <taxon>Eukaryota</taxon>
        <taxon>Metazoa</taxon>
        <taxon>Ecdysozoa</taxon>
        <taxon>Arthropoda</taxon>
        <taxon>Crustacea</taxon>
        <taxon>Multicrustacea</taxon>
        <taxon>Malacostraca</taxon>
        <taxon>Eumalacostraca</taxon>
        <taxon>Peracarida</taxon>
        <taxon>Amphipoda</taxon>
        <taxon>Senticaudata</taxon>
        <taxon>Talitrida</taxon>
        <taxon>Talitroidea</taxon>
        <taxon>Hyalellidae</taxon>
        <taxon>Hyalella</taxon>
    </lineage>
</organism>
<feature type="region of interest" description="Disordered" evidence="1">
    <location>
        <begin position="298"/>
        <end position="348"/>
    </location>
</feature>
<evidence type="ECO:0000313" key="2">
    <source>
        <dbReference type="Proteomes" id="UP000694843"/>
    </source>
</evidence>
<accession>A0A8B7PEQ0</accession>
<dbReference type="KEGG" id="hazt:108680321"/>
<gene>
    <name evidence="3" type="primary">LOC108680321</name>
</gene>
<dbReference type="OrthoDB" id="6361021at2759"/>
<reference evidence="3" key="1">
    <citation type="submission" date="2025-08" db="UniProtKB">
        <authorList>
            <consortium name="RefSeq"/>
        </authorList>
    </citation>
    <scope>IDENTIFICATION</scope>
    <source>
        <tissue evidence="3">Whole organism</tissue>
    </source>
</reference>
<dbReference type="Proteomes" id="UP000694843">
    <property type="component" value="Unplaced"/>
</dbReference>